<gene>
    <name evidence="3" type="ORF">FF098_010475</name>
    <name evidence="2" type="ORF">GCM10011355_21060</name>
</gene>
<comment type="caution">
    <text evidence="2">The sequence shown here is derived from an EMBL/GenBank/DDBJ whole genome shotgun (WGS) entry which is preliminary data.</text>
</comment>
<evidence type="ECO:0000313" key="4">
    <source>
        <dbReference type="Proteomes" id="UP000621856"/>
    </source>
</evidence>
<reference evidence="2" key="1">
    <citation type="journal article" date="2014" name="Int. J. Syst. Evol. Microbiol.">
        <title>Complete genome sequence of Corynebacterium casei LMG S-19264T (=DSM 44701T), isolated from a smear-ripened cheese.</title>
        <authorList>
            <consortium name="US DOE Joint Genome Institute (JGI-PGF)"/>
            <person name="Walter F."/>
            <person name="Albersmeier A."/>
            <person name="Kalinowski J."/>
            <person name="Ruckert C."/>
        </authorList>
    </citation>
    <scope>NUCLEOTIDE SEQUENCE</scope>
    <source>
        <strain evidence="2">CGMCC 1.14984</strain>
    </source>
</reference>
<evidence type="ECO:0000313" key="3">
    <source>
        <dbReference type="EMBL" id="NHK28329.1"/>
    </source>
</evidence>
<evidence type="ECO:0000313" key="2">
    <source>
        <dbReference type="EMBL" id="GGH98150.1"/>
    </source>
</evidence>
<protein>
    <submittedName>
        <fullName evidence="2">Uncharacterized protein</fullName>
    </submittedName>
</protein>
<accession>A0A8J3A8R1</accession>
<dbReference type="RefSeq" id="WP_155140238.1">
    <property type="nucleotide sequence ID" value="NZ_BMGZ01000002.1"/>
</dbReference>
<proteinExistence type="predicted"/>
<dbReference type="EMBL" id="VCJR02000002">
    <property type="protein sequence ID" value="NHK28329.1"/>
    <property type="molecule type" value="Genomic_DNA"/>
</dbReference>
<reference evidence="2" key="3">
    <citation type="submission" date="2020-09" db="EMBL/GenBank/DDBJ databases">
        <authorList>
            <person name="Sun Q."/>
            <person name="Zhou Y."/>
        </authorList>
    </citation>
    <scope>NUCLEOTIDE SEQUENCE</scope>
    <source>
        <strain evidence="2">CGMCC 1.14984</strain>
    </source>
</reference>
<sequence length="53" mass="5808">MSREGPLTENSSLERLRREVSNLEPKTKAETRQHSQEKQPNKAGGKSAGGSKS</sequence>
<name>A0A8J3A8R1_9PROT</name>
<dbReference type="Proteomes" id="UP000818603">
    <property type="component" value="Unassembled WGS sequence"/>
</dbReference>
<evidence type="ECO:0000256" key="1">
    <source>
        <dbReference type="SAM" id="MobiDB-lite"/>
    </source>
</evidence>
<evidence type="ECO:0000313" key="5">
    <source>
        <dbReference type="Proteomes" id="UP000818603"/>
    </source>
</evidence>
<dbReference type="AlphaFoldDB" id="A0A8J3A8R1"/>
<feature type="region of interest" description="Disordered" evidence="1">
    <location>
        <begin position="1"/>
        <end position="53"/>
    </location>
</feature>
<dbReference type="Proteomes" id="UP000621856">
    <property type="component" value="Unassembled WGS sequence"/>
</dbReference>
<keyword evidence="5" id="KW-1185">Reference proteome</keyword>
<dbReference type="EMBL" id="BMGZ01000002">
    <property type="protein sequence ID" value="GGH98150.1"/>
    <property type="molecule type" value="Genomic_DNA"/>
</dbReference>
<reference evidence="3 5" key="2">
    <citation type="submission" date="2020-02" db="EMBL/GenBank/DDBJ databases">
        <title>Genome sequence of Parvularcula flava strain NH6-79.</title>
        <authorList>
            <person name="Abdul Karim M.H."/>
            <person name="Lam M.Q."/>
            <person name="Chen S.J."/>
            <person name="Yahya A."/>
            <person name="Shahir S."/>
            <person name="Shamsir M.S."/>
            <person name="Chong C.S."/>
        </authorList>
    </citation>
    <scope>NUCLEOTIDE SEQUENCE [LARGE SCALE GENOMIC DNA]</scope>
    <source>
        <strain evidence="3 5">NH6-79</strain>
    </source>
</reference>
<feature type="compositionally biased region" description="Basic and acidic residues" evidence="1">
    <location>
        <begin position="12"/>
        <end position="40"/>
    </location>
</feature>
<organism evidence="2 4">
    <name type="scientific">Aquisalinus luteolus</name>
    <dbReference type="NCBI Taxonomy" id="1566827"/>
    <lineage>
        <taxon>Bacteria</taxon>
        <taxon>Pseudomonadati</taxon>
        <taxon>Pseudomonadota</taxon>
        <taxon>Alphaproteobacteria</taxon>
        <taxon>Parvularculales</taxon>
        <taxon>Parvularculaceae</taxon>
        <taxon>Aquisalinus</taxon>
    </lineage>
</organism>